<reference evidence="1 2" key="1">
    <citation type="submission" date="2020-08" db="EMBL/GenBank/DDBJ databases">
        <title>Complete Genome Sequence of Effusibacillus dendaii Strain skT53, Isolated from Farmland soil.</title>
        <authorList>
            <person name="Konishi T."/>
            <person name="Kawasaki H."/>
        </authorList>
    </citation>
    <scope>NUCLEOTIDE SEQUENCE [LARGE SCALE GENOMIC DNA]</scope>
    <source>
        <strain evidence="2">skT53</strain>
    </source>
</reference>
<sequence length="185" mass="20666">MKTLIQFFMVIVLLGGFVIPAKAEKNPVSDLKVDISRVTTDRDLVKRATLVVHGTPRGEVRAFPKRQIIPQGRVVNYLQAIRVNSVLKGKAPNTIQLVQQGLVPEPKVPDPLIKNYPGPLAEQDYIFFLQPIANTNFYSIVGVWQGLYPVNPLTNKTSALEREGFSSFEGLSIEGVKKRIQELRT</sequence>
<dbReference type="EMBL" id="AP023366">
    <property type="protein sequence ID" value="BCJ88029.1"/>
    <property type="molecule type" value="Genomic_DNA"/>
</dbReference>
<evidence type="ECO:0000313" key="2">
    <source>
        <dbReference type="Proteomes" id="UP000593802"/>
    </source>
</evidence>
<proteinExistence type="predicted"/>
<organism evidence="1 2">
    <name type="scientific">Effusibacillus dendaii</name>
    <dbReference type="NCBI Taxonomy" id="2743772"/>
    <lineage>
        <taxon>Bacteria</taxon>
        <taxon>Bacillati</taxon>
        <taxon>Bacillota</taxon>
        <taxon>Bacilli</taxon>
        <taxon>Bacillales</taxon>
        <taxon>Alicyclobacillaceae</taxon>
        <taxon>Effusibacillus</taxon>
    </lineage>
</organism>
<dbReference type="AlphaFoldDB" id="A0A7I8DGD2"/>
<name>A0A7I8DGD2_9BACL</name>
<dbReference type="Proteomes" id="UP000593802">
    <property type="component" value="Chromosome"/>
</dbReference>
<dbReference type="RefSeq" id="WP_200758646.1">
    <property type="nucleotide sequence ID" value="NZ_AP023366.1"/>
</dbReference>
<dbReference type="KEGG" id="eff:skT53_30140"/>
<accession>A0A7I8DGD2</accession>
<protein>
    <submittedName>
        <fullName evidence="1">Uncharacterized protein</fullName>
    </submittedName>
</protein>
<gene>
    <name evidence="1" type="ORF">skT53_30140</name>
</gene>
<evidence type="ECO:0000313" key="1">
    <source>
        <dbReference type="EMBL" id="BCJ88029.1"/>
    </source>
</evidence>
<keyword evidence="2" id="KW-1185">Reference proteome</keyword>